<dbReference type="Proteomes" id="UP000005952">
    <property type="component" value="Chromosome"/>
</dbReference>
<dbReference type="InterPro" id="IPR045425">
    <property type="entry name" value="DUF6508"/>
</dbReference>
<evidence type="ECO:0000313" key="1">
    <source>
        <dbReference type="EMBL" id="AGK56961.1"/>
    </source>
</evidence>
<dbReference type="HOGENOM" id="CLU_147246_0_0_5"/>
<dbReference type="KEGG" id="hdt:HYPDE_26403"/>
<reference evidence="1 2" key="1">
    <citation type="journal article" date="2013" name="Genome Announc.">
        <title>Genome sequences for three denitrifying bacterial strains isolated from a uranium- and nitrate-contaminated subsurface environment.</title>
        <authorList>
            <person name="Venkatramanan R."/>
            <person name="Prakash O."/>
            <person name="Woyke T."/>
            <person name="Chain P."/>
            <person name="Goodwin L.A."/>
            <person name="Watson D."/>
            <person name="Brooks S."/>
            <person name="Kostka J.E."/>
            <person name="Green S.J."/>
        </authorList>
    </citation>
    <scope>NUCLEOTIDE SEQUENCE [LARGE SCALE GENOMIC DNA]</scope>
    <source>
        <strain evidence="1 2">1NES1</strain>
    </source>
</reference>
<organism evidence="1 2">
    <name type="scientific">Hyphomicrobium denitrificans 1NES1</name>
    <dbReference type="NCBI Taxonomy" id="670307"/>
    <lineage>
        <taxon>Bacteria</taxon>
        <taxon>Pseudomonadati</taxon>
        <taxon>Pseudomonadota</taxon>
        <taxon>Alphaproteobacteria</taxon>
        <taxon>Hyphomicrobiales</taxon>
        <taxon>Hyphomicrobiaceae</taxon>
        <taxon>Hyphomicrobium</taxon>
    </lineage>
</organism>
<dbReference type="EMBL" id="CP005587">
    <property type="protein sequence ID" value="AGK56961.1"/>
    <property type="molecule type" value="Genomic_DNA"/>
</dbReference>
<dbReference type="AlphaFoldDB" id="N0B8V0"/>
<name>N0B8V0_9HYPH</name>
<evidence type="ECO:0000313" key="2">
    <source>
        <dbReference type="Proteomes" id="UP000005952"/>
    </source>
</evidence>
<proteinExistence type="predicted"/>
<accession>N0B8V0</accession>
<sequence>MIENSDNVFHKADFLPQLRALTRYLPALESPDFHAGAITSGRNTESGEFIMPYVVYSDIAEDFVESAYDNGCVLTGFRWAGWAHADEAQSLCHDPSKLAQATPE</sequence>
<gene>
    <name evidence="1" type="ORF">HYPDE_26403</name>
</gene>
<dbReference type="OrthoDB" id="9806482at2"/>
<keyword evidence="2" id="KW-1185">Reference proteome</keyword>
<dbReference type="Pfam" id="PF20118">
    <property type="entry name" value="DUF6508"/>
    <property type="match status" value="1"/>
</dbReference>
<protein>
    <submittedName>
        <fullName evidence="1">Uncharacterized protein</fullName>
    </submittedName>
</protein>